<reference evidence="6" key="1">
    <citation type="submission" date="2021-11" db="EMBL/GenBank/DDBJ databases">
        <authorList>
            <person name="Herlambang A."/>
            <person name="Guo Y."/>
            <person name="Takashima Y."/>
            <person name="Nishizawa T."/>
        </authorList>
    </citation>
    <scope>NUCLEOTIDE SEQUENCE</scope>
    <source>
        <strain evidence="6">E1425</strain>
    </source>
</reference>
<keyword evidence="3" id="KW-0539">Nucleus</keyword>
<feature type="region of interest" description="Disordered" evidence="4">
    <location>
        <begin position="482"/>
        <end position="502"/>
    </location>
</feature>
<evidence type="ECO:0000256" key="5">
    <source>
        <dbReference type="SAM" id="Phobius"/>
    </source>
</evidence>
<keyword evidence="5" id="KW-0812">Transmembrane</keyword>
<feature type="region of interest" description="Disordered" evidence="4">
    <location>
        <begin position="770"/>
        <end position="806"/>
    </location>
</feature>
<dbReference type="GO" id="GO:0031499">
    <property type="term" value="C:TRAMP complex"/>
    <property type="evidence" value="ECO:0007669"/>
    <property type="project" value="TreeGrafter"/>
</dbReference>
<keyword evidence="5" id="KW-0472">Membrane</keyword>
<evidence type="ECO:0000256" key="1">
    <source>
        <dbReference type="ARBA" id="ARBA00004123"/>
    </source>
</evidence>
<keyword evidence="7" id="KW-1185">Reference proteome</keyword>
<evidence type="ECO:0000256" key="4">
    <source>
        <dbReference type="SAM" id="MobiDB-lite"/>
    </source>
</evidence>
<feature type="compositionally biased region" description="Polar residues" evidence="4">
    <location>
        <begin position="642"/>
        <end position="663"/>
    </location>
</feature>
<evidence type="ECO:0000313" key="6">
    <source>
        <dbReference type="EMBL" id="GJJ70471.1"/>
    </source>
</evidence>
<keyword evidence="5" id="KW-1133">Transmembrane helix</keyword>
<accession>A0A9P3H5H7</accession>
<proteinExistence type="predicted"/>
<dbReference type="InterPro" id="IPR051644">
    <property type="entry name" value="TRAMP_AT-DNA-binding"/>
</dbReference>
<feature type="region of interest" description="Disordered" evidence="4">
    <location>
        <begin position="309"/>
        <end position="357"/>
    </location>
</feature>
<dbReference type="GO" id="GO:0071039">
    <property type="term" value="P:nuclear polyadenylation-dependent CUT catabolic process"/>
    <property type="evidence" value="ECO:0007669"/>
    <property type="project" value="TreeGrafter"/>
</dbReference>
<evidence type="ECO:0000313" key="7">
    <source>
        <dbReference type="Proteomes" id="UP000827284"/>
    </source>
</evidence>
<feature type="compositionally biased region" description="Basic and acidic residues" evidence="4">
    <location>
        <begin position="559"/>
        <end position="582"/>
    </location>
</feature>
<feature type="compositionally biased region" description="Low complexity" evidence="4">
    <location>
        <begin position="309"/>
        <end position="335"/>
    </location>
</feature>
<dbReference type="PANTHER" id="PTHR46543">
    <property type="entry name" value="ZINC FINGER CCHC DOMAIN-CONTAINING PROTEIN 7"/>
    <property type="match status" value="1"/>
</dbReference>
<protein>
    <submittedName>
        <fullName evidence="6">Uncharacterized protein</fullName>
    </submittedName>
</protein>
<sequence length="806" mass="86193">MEPFPPLYPTTAFLSPLPAFPTSTTKHAKITRPLPTTAEPIMTWIPDNGSKSGSGGSGMSGGAVAGLVIGVLVILIGSIVGGFMLLKKRRERLMVSGRGYSAGAGYPEVSNRSVSKREALEDDDDEKSGGGNGGSLAGLFSGLFGQTRKVVGGSSGNRGIVQRRSAAAAGPIAGGNTGGRRQQQSWAMTPTGGAPLNSSTGEPLLSGMEQQQPHQYPLQQQLHQARMASPSPSFPTHQSGSLPPSGPLALPVSGYAGGPGYSPAGMNAYVQPLQGITPEQRITAPASQPYVYQPGTGLVSVPVMMPQIHQQQQQPNPYQQQQQQQQLQHTTQPPVQYIPTPFQPPVPEASPNSGNMTYNAWPATVATPSLVSTQNQPYQHQLQQQQQQQQQQHYQQQQQQQQYQAQQQQQYQAQQQQQHPVAFPPPPTASARSATPESTSVFLPGDASRPLLGQGLFKIVPDSEDDEEAARVRAAVAAAAAAAATDDQRPESRASAPPPLDLNLGGDFLSSVLNYENQDQRFQSLRTMSERAQDQQPLRPVTPLVEDMANTMTSEEFEEYKRTPGYHDRLAGQKDRPKNQPRYLVDKEEVMNGQRANQHIRDESEIVIVGSDVVLEPLPSAKAAAAAASESGSARATPSPYHPSQQRQSYPLGTTDSGAPQSPSKEHQAPRTTLTRQATIGEFLPTIGTEEYLERTDDKEEYSFKLHGDASSSVDGGTSRMASPLIHHPATRIAPAAGAAQLQADGFSPPVSPASSAAAVAYRPMADLSRPSIIESPSSSPQPPPSPTINNLPPPSIVRSTKPKFN</sequence>
<feature type="region of interest" description="Disordered" evidence="4">
    <location>
        <begin position="106"/>
        <end position="133"/>
    </location>
</feature>
<dbReference type="Proteomes" id="UP000827284">
    <property type="component" value="Unassembled WGS sequence"/>
</dbReference>
<keyword evidence="2" id="KW-0677">Repeat</keyword>
<evidence type="ECO:0000256" key="2">
    <source>
        <dbReference type="ARBA" id="ARBA00022737"/>
    </source>
</evidence>
<dbReference type="OrthoDB" id="2448580at2759"/>
<feature type="compositionally biased region" description="Low complexity" evidence="4">
    <location>
        <begin position="210"/>
        <end position="224"/>
    </location>
</feature>
<feature type="compositionally biased region" description="Pro residues" evidence="4">
    <location>
        <begin position="780"/>
        <end position="796"/>
    </location>
</feature>
<feature type="region of interest" description="Disordered" evidence="4">
    <location>
        <begin position="555"/>
        <end position="582"/>
    </location>
</feature>
<feature type="compositionally biased region" description="Low complexity" evidence="4">
    <location>
        <begin position="429"/>
        <end position="440"/>
    </location>
</feature>
<feature type="compositionally biased region" description="Low complexity" evidence="4">
    <location>
        <begin position="239"/>
        <end position="251"/>
    </location>
</feature>
<evidence type="ECO:0000256" key="3">
    <source>
        <dbReference type="ARBA" id="ARBA00023242"/>
    </source>
</evidence>
<comment type="caution">
    <text evidence="6">The sequence shown here is derived from an EMBL/GenBank/DDBJ whole genome shotgun (WGS) entry which is preliminary data.</text>
</comment>
<dbReference type="GO" id="GO:0071036">
    <property type="term" value="P:nuclear polyadenylation-dependent snoRNA catabolic process"/>
    <property type="evidence" value="ECO:0007669"/>
    <property type="project" value="TreeGrafter"/>
</dbReference>
<dbReference type="GO" id="GO:0071031">
    <property type="term" value="P:nuclear mRNA surveillance of mRNA 3'-end processing"/>
    <property type="evidence" value="ECO:0007669"/>
    <property type="project" value="TreeGrafter"/>
</dbReference>
<dbReference type="AlphaFoldDB" id="A0A9P3H5H7"/>
<feature type="compositionally biased region" description="Polar residues" evidence="4">
    <location>
        <begin position="179"/>
        <end position="188"/>
    </location>
</feature>
<feature type="transmembrane region" description="Helical" evidence="5">
    <location>
        <begin position="63"/>
        <end position="86"/>
    </location>
</feature>
<reference evidence="6" key="2">
    <citation type="journal article" date="2022" name="Microbiol. Resour. Announc.">
        <title>Whole-Genome Sequence of Entomortierella parvispora E1425, a Mucoromycotan Fungus Associated with Burkholderiaceae-Related Endosymbiotic Bacteria.</title>
        <authorList>
            <person name="Herlambang A."/>
            <person name="Guo Y."/>
            <person name="Takashima Y."/>
            <person name="Narisawa K."/>
            <person name="Ohta H."/>
            <person name="Nishizawa T."/>
        </authorList>
    </citation>
    <scope>NUCLEOTIDE SEQUENCE</scope>
    <source>
        <strain evidence="6">E1425</strain>
    </source>
</reference>
<organism evidence="6 7">
    <name type="scientific">Entomortierella parvispora</name>
    <dbReference type="NCBI Taxonomy" id="205924"/>
    <lineage>
        <taxon>Eukaryota</taxon>
        <taxon>Fungi</taxon>
        <taxon>Fungi incertae sedis</taxon>
        <taxon>Mucoromycota</taxon>
        <taxon>Mortierellomycotina</taxon>
        <taxon>Mortierellomycetes</taxon>
        <taxon>Mortierellales</taxon>
        <taxon>Mortierellaceae</taxon>
        <taxon>Entomortierella</taxon>
    </lineage>
</organism>
<comment type="subcellular location">
    <subcellularLocation>
        <location evidence="1">Nucleus</location>
    </subcellularLocation>
</comment>
<feature type="region of interest" description="Disordered" evidence="4">
    <location>
        <begin position="629"/>
        <end position="695"/>
    </location>
</feature>
<dbReference type="GO" id="GO:0071037">
    <property type="term" value="P:nuclear polyadenylation-dependent snRNA catabolic process"/>
    <property type="evidence" value="ECO:0007669"/>
    <property type="project" value="TreeGrafter"/>
</dbReference>
<dbReference type="GO" id="GO:0071038">
    <property type="term" value="P:TRAMP-dependent tRNA surveillance pathway"/>
    <property type="evidence" value="ECO:0007669"/>
    <property type="project" value="TreeGrafter"/>
</dbReference>
<dbReference type="GO" id="GO:0071035">
    <property type="term" value="P:nuclear polyadenylation-dependent rRNA catabolic process"/>
    <property type="evidence" value="ECO:0007669"/>
    <property type="project" value="TreeGrafter"/>
</dbReference>
<dbReference type="EMBL" id="BQFW01000004">
    <property type="protein sequence ID" value="GJJ70471.1"/>
    <property type="molecule type" value="Genomic_DNA"/>
</dbReference>
<name>A0A9P3H5H7_9FUNG</name>
<gene>
    <name evidence="6" type="ORF">EMPS_02820</name>
</gene>
<feature type="region of interest" description="Disordered" evidence="4">
    <location>
        <begin position="166"/>
        <end position="251"/>
    </location>
</feature>
<feature type="compositionally biased region" description="Low complexity" evidence="4">
    <location>
        <begin position="770"/>
        <end position="779"/>
    </location>
</feature>
<dbReference type="PANTHER" id="PTHR46543:SF2">
    <property type="entry name" value="AGAP013096-PA"/>
    <property type="match status" value="1"/>
</dbReference>
<feature type="region of interest" description="Disordered" evidence="4">
    <location>
        <begin position="410"/>
        <end position="447"/>
    </location>
</feature>
<dbReference type="GO" id="GO:0003723">
    <property type="term" value="F:RNA binding"/>
    <property type="evidence" value="ECO:0007669"/>
    <property type="project" value="TreeGrafter"/>
</dbReference>